<feature type="transmembrane region" description="Helical" evidence="11">
    <location>
        <begin position="444"/>
        <end position="462"/>
    </location>
</feature>
<evidence type="ECO:0000256" key="6">
    <source>
        <dbReference type="ARBA" id="ARBA00022989"/>
    </source>
</evidence>
<dbReference type="Gene3D" id="3.30.300.30">
    <property type="match status" value="1"/>
</dbReference>
<dbReference type="InterPro" id="IPR006182">
    <property type="entry name" value="FliF_N_dom"/>
</dbReference>
<dbReference type="Pfam" id="PF08345">
    <property type="entry name" value="YscJ_FliF_C"/>
    <property type="match status" value="1"/>
</dbReference>
<organism evidence="12 13">
    <name type="scientific">Thermosulfuriphilus ammonigenes</name>
    <dbReference type="NCBI Taxonomy" id="1936021"/>
    <lineage>
        <taxon>Bacteria</taxon>
        <taxon>Pseudomonadati</taxon>
        <taxon>Thermodesulfobacteriota</taxon>
        <taxon>Thermodesulfobacteria</taxon>
        <taxon>Thermodesulfobacteriales</taxon>
        <taxon>Thermodesulfobacteriaceae</taxon>
        <taxon>Thermosulfuriphilus</taxon>
    </lineage>
</organism>
<dbReference type="EMBL" id="CP048877">
    <property type="protein sequence ID" value="QIJ72636.1"/>
    <property type="molecule type" value="Genomic_DNA"/>
</dbReference>
<evidence type="ECO:0000256" key="4">
    <source>
        <dbReference type="ARBA" id="ARBA00022475"/>
    </source>
</evidence>
<dbReference type="RefSeq" id="WP_166032852.1">
    <property type="nucleotide sequence ID" value="NZ_CP048877.1"/>
</dbReference>
<dbReference type="PANTHER" id="PTHR30046">
    <property type="entry name" value="FLAGELLAR M-RING PROTEIN"/>
    <property type="match status" value="1"/>
</dbReference>
<evidence type="ECO:0000256" key="2">
    <source>
        <dbReference type="ARBA" id="ARBA00004651"/>
    </source>
</evidence>
<keyword evidence="12" id="KW-0282">Flagellum</keyword>
<comment type="subcellular location">
    <subcellularLocation>
        <location evidence="1 9">Bacterial flagellum basal body</location>
    </subcellularLocation>
    <subcellularLocation>
        <location evidence="2">Cell membrane</location>
        <topology evidence="2">Multi-pass membrane protein</topology>
    </subcellularLocation>
</comment>
<feature type="compositionally biased region" description="Acidic residues" evidence="10">
    <location>
        <begin position="485"/>
        <end position="494"/>
    </location>
</feature>
<evidence type="ECO:0000256" key="7">
    <source>
        <dbReference type="ARBA" id="ARBA00023136"/>
    </source>
</evidence>
<dbReference type="InterPro" id="IPR013556">
    <property type="entry name" value="Flag_M-ring_C"/>
</dbReference>
<comment type="similarity">
    <text evidence="3 9">Belongs to the FliF family.</text>
</comment>
<keyword evidence="12" id="KW-0969">Cilium</keyword>
<dbReference type="GO" id="GO:0009431">
    <property type="term" value="C:bacterial-type flagellum basal body, MS ring"/>
    <property type="evidence" value="ECO:0007669"/>
    <property type="project" value="InterPro"/>
</dbReference>
<keyword evidence="8 9" id="KW-0975">Bacterial flagellum</keyword>
<evidence type="ECO:0000256" key="10">
    <source>
        <dbReference type="SAM" id="MobiDB-lite"/>
    </source>
</evidence>
<dbReference type="InterPro" id="IPR045851">
    <property type="entry name" value="AMP-bd_C_sf"/>
</dbReference>
<dbReference type="NCBIfam" id="TIGR00206">
    <property type="entry name" value="fliF"/>
    <property type="match status" value="1"/>
</dbReference>
<keyword evidence="5 11" id="KW-0812">Transmembrane</keyword>
<reference evidence="12 13" key="1">
    <citation type="submission" date="2020-02" db="EMBL/GenBank/DDBJ databases">
        <title>Genome analysis of Thermosulfuriphilus ammonigenes ST65T, an anaerobic thermophilic chemolithoautotrophic bacterium isolated from a deep-sea hydrothermal vent.</title>
        <authorList>
            <person name="Slobodkina G."/>
            <person name="Allioux M."/>
            <person name="Merkel A."/>
            <person name="Alain K."/>
            <person name="Jebbar M."/>
            <person name="Slobodkin A."/>
        </authorList>
    </citation>
    <scope>NUCLEOTIDE SEQUENCE [LARGE SCALE GENOMIC DNA]</scope>
    <source>
        <strain evidence="12 13">ST65</strain>
    </source>
</reference>
<dbReference type="PRINTS" id="PR01009">
    <property type="entry name" value="FLGMRINGFLIF"/>
</dbReference>
<dbReference type="KEGG" id="tav:G4V39_10280"/>
<keyword evidence="6 11" id="KW-1133">Transmembrane helix</keyword>
<dbReference type="Proteomes" id="UP000502179">
    <property type="component" value="Chromosome"/>
</dbReference>
<feature type="region of interest" description="Disordered" evidence="10">
    <location>
        <begin position="473"/>
        <end position="495"/>
    </location>
</feature>
<evidence type="ECO:0000313" key="12">
    <source>
        <dbReference type="EMBL" id="QIJ72636.1"/>
    </source>
</evidence>
<evidence type="ECO:0000313" key="13">
    <source>
        <dbReference type="Proteomes" id="UP000502179"/>
    </source>
</evidence>
<keyword evidence="13" id="KW-1185">Reference proteome</keyword>
<dbReference type="GO" id="GO:0071973">
    <property type="term" value="P:bacterial-type flagellum-dependent cell motility"/>
    <property type="evidence" value="ECO:0007669"/>
    <property type="project" value="InterPro"/>
</dbReference>
<evidence type="ECO:0000256" key="5">
    <source>
        <dbReference type="ARBA" id="ARBA00022692"/>
    </source>
</evidence>
<evidence type="ECO:0000256" key="11">
    <source>
        <dbReference type="SAM" id="Phobius"/>
    </source>
</evidence>
<gene>
    <name evidence="12" type="primary">fliF</name>
    <name evidence="12" type="ORF">G4V39_10280</name>
</gene>
<dbReference type="InterPro" id="IPR000067">
    <property type="entry name" value="FlgMring_FliF"/>
</dbReference>
<name>A0A6G7PYL2_9BACT</name>
<keyword evidence="4" id="KW-1003">Cell membrane</keyword>
<accession>A0A6G7PYL2</accession>
<sequence>MANLDPKQALEQLKGLYQSLDRRQKILGAALLLVTIGGLVALIFLTNQPEYRVLYKGLAQEDAAEIISWLKKEKVPYRLADGGATIKVPADRVYELRLQLASSGLPRGGGPGFELFDRRSLGTTEFVQHLNYQRALQGELARTISELEAVEEARVHLATPKESLFIEEEKEPTAAVVLKLKRGASLSRQEVKGIVHLVSHAVPGLKPENVTVVDSTGKVLYQAENPEEQLTQRQVAYRKTLENYYRQKIESMLSEVLGPGKAIARVSVDLDFDREIVSQEAYDPDAAAIRSEQLTSETKVNQTEGGVPGVKGALDKKLEGNLGAKGGETRYQKSSAIKNYEISRVSRKREVRPGRIKRVSVAVLIDGTYEEVPAEDGKGKVKKYVPRSLEELAQFEKIVKGAIGYDPDRGDRVEVVSVPFQMEEERKAATPMWLEVAHRLSRPLLNLVLIVLFFVIVVRPLLKSFLKRMEPEPLPAEGPQALEGEGPEEIESEEPTALPRDLAISIVHSQPERAAILVRKWLAEEMIEEALEKETKKKA</sequence>
<feature type="transmembrane region" description="Helical" evidence="11">
    <location>
        <begin position="26"/>
        <end position="45"/>
    </location>
</feature>
<dbReference type="AlphaFoldDB" id="A0A6G7PYL2"/>
<dbReference type="PANTHER" id="PTHR30046:SF0">
    <property type="entry name" value="FLAGELLAR M-RING PROTEIN"/>
    <property type="match status" value="1"/>
</dbReference>
<keyword evidence="12" id="KW-0966">Cell projection</keyword>
<comment type="function">
    <text evidence="9">The M ring may be actively involved in energy transduction.</text>
</comment>
<dbReference type="InterPro" id="IPR043427">
    <property type="entry name" value="YscJ/FliF"/>
</dbReference>
<dbReference type="GO" id="GO:0003774">
    <property type="term" value="F:cytoskeletal motor activity"/>
    <property type="evidence" value="ECO:0007669"/>
    <property type="project" value="InterPro"/>
</dbReference>
<keyword evidence="7 11" id="KW-0472">Membrane</keyword>
<dbReference type="PIRSF" id="PIRSF004862">
    <property type="entry name" value="FliF"/>
    <property type="match status" value="1"/>
</dbReference>
<proteinExistence type="inferred from homology"/>
<dbReference type="Pfam" id="PF01514">
    <property type="entry name" value="YscJ_FliF"/>
    <property type="match status" value="1"/>
</dbReference>
<evidence type="ECO:0000256" key="3">
    <source>
        <dbReference type="ARBA" id="ARBA00007971"/>
    </source>
</evidence>
<evidence type="ECO:0000256" key="8">
    <source>
        <dbReference type="ARBA" id="ARBA00023143"/>
    </source>
</evidence>
<evidence type="ECO:0000256" key="9">
    <source>
        <dbReference type="PIRNR" id="PIRNR004862"/>
    </source>
</evidence>
<protein>
    <recommendedName>
        <fullName evidence="9">Flagellar M-ring protein</fullName>
    </recommendedName>
</protein>
<dbReference type="GO" id="GO:0005886">
    <property type="term" value="C:plasma membrane"/>
    <property type="evidence" value="ECO:0007669"/>
    <property type="project" value="UniProtKB-SubCell"/>
</dbReference>
<evidence type="ECO:0000256" key="1">
    <source>
        <dbReference type="ARBA" id="ARBA00004117"/>
    </source>
</evidence>